<evidence type="ECO:0000313" key="11">
    <source>
        <dbReference type="Proteomes" id="UP001500575"/>
    </source>
</evidence>
<evidence type="ECO:0000259" key="9">
    <source>
        <dbReference type="PROSITE" id="PS50928"/>
    </source>
</evidence>
<evidence type="ECO:0000256" key="1">
    <source>
        <dbReference type="ARBA" id="ARBA00004651"/>
    </source>
</evidence>
<evidence type="ECO:0000256" key="7">
    <source>
        <dbReference type="RuleBase" id="RU363032"/>
    </source>
</evidence>
<evidence type="ECO:0000256" key="6">
    <source>
        <dbReference type="ARBA" id="ARBA00023136"/>
    </source>
</evidence>
<evidence type="ECO:0000256" key="8">
    <source>
        <dbReference type="SAM" id="MobiDB-lite"/>
    </source>
</evidence>
<dbReference type="InterPro" id="IPR035906">
    <property type="entry name" value="MetI-like_sf"/>
</dbReference>
<comment type="similarity">
    <text evidence="7">Belongs to the binding-protein-dependent transport system permease family.</text>
</comment>
<dbReference type="InterPro" id="IPR000515">
    <property type="entry name" value="MetI-like"/>
</dbReference>
<dbReference type="CDD" id="cd06261">
    <property type="entry name" value="TM_PBP2"/>
    <property type="match status" value="1"/>
</dbReference>
<dbReference type="SUPFAM" id="SSF161098">
    <property type="entry name" value="MetI-like"/>
    <property type="match status" value="1"/>
</dbReference>
<keyword evidence="11" id="KW-1185">Reference proteome</keyword>
<comment type="caution">
    <text evidence="10">The sequence shown here is derived from an EMBL/GenBank/DDBJ whole genome shotgun (WGS) entry which is preliminary data.</text>
</comment>
<keyword evidence="2 7" id="KW-0813">Transport</keyword>
<comment type="subcellular location">
    <subcellularLocation>
        <location evidence="1 7">Cell membrane</location>
        <topology evidence="1 7">Multi-pass membrane protein</topology>
    </subcellularLocation>
</comment>
<keyword evidence="6 7" id="KW-0472">Membrane</keyword>
<keyword evidence="4 7" id="KW-0812">Transmembrane</keyword>
<feature type="transmembrane region" description="Helical" evidence="7">
    <location>
        <begin position="218"/>
        <end position="239"/>
    </location>
</feature>
<dbReference type="RefSeq" id="WP_344304623.1">
    <property type="nucleotide sequence ID" value="NZ_BAAAQQ010000013.1"/>
</dbReference>
<name>A0ABN2YLJ7_9ACTN</name>
<feature type="region of interest" description="Disordered" evidence="8">
    <location>
        <begin position="1"/>
        <end position="30"/>
    </location>
</feature>
<accession>A0ABN2YLJ7</accession>
<reference evidence="10 11" key="1">
    <citation type="journal article" date="2019" name="Int. J. Syst. Evol. Microbiol.">
        <title>The Global Catalogue of Microorganisms (GCM) 10K type strain sequencing project: providing services to taxonomists for standard genome sequencing and annotation.</title>
        <authorList>
            <consortium name="The Broad Institute Genomics Platform"/>
            <consortium name="The Broad Institute Genome Sequencing Center for Infectious Disease"/>
            <person name="Wu L."/>
            <person name="Ma J."/>
        </authorList>
    </citation>
    <scope>NUCLEOTIDE SEQUENCE [LARGE SCALE GENOMIC DNA]</scope>
    <source>
        <strain evidence="10 11">JCM 16021</strain>
    </source>
</reference>
<keyword evidence="3" id="KW-1003">Cell membrane</keyword>
<feature type="transmembrane region" description="Helical" evidence="7">
    <location>
        <begin position="100"/>
        <end position="123"/>
    </location>
</feature>
<dbReference type="Pfam" id="PF00528">
    <property type="entry name" value="BPD_transp_1"/>
    <property type="match status" value="1"/>
</dbReference>
<feature type="transmembrane region" description="Helical" evidence="7">
    <location>
        <begin position="168"/>
        <end position="189"/>
    </location>
</feature>
<evidence type="ECO:0000256" key="5">
    <source>
        <dbReference type="ARBA" id="ARBA00022989"/>
    </source>
</evidence>
<dbReference type="Gene3D" id="1.10.3720.10">
    <property type="entry name" value="MetI-like"/>
    <property type="match status" value="1"/>
</dbReference>
<sequence>MSNQTVGVELAETTRDDSTPKRPQGSKLMADGRPRSAVAIVSMILLCLLWTVPTLGLLVTSLRSREDAATTGWWTALWNGGWTFDNYRGVWEGTNISDGFINSLVVAIPATIIPIMFAAFAAYAFTFMDFRGRDVIFIAIVAVLVVPIQVAFGPMLDLLGPRGLGISGQYIAVWLLHTGFGMPLAIYTLRNYMATLPKTIIESAKIDGATHFQTFWKLIVPMSVPALAAFAILQFLWVWNDLLIAKLFLSASNSTVIVEVQGLLGTQGQGQELLTAAAFISMLVPLLVFFTMQRFFVRGLTAGAVKG</sequence>
<protein>
    <submittedName>
        <fullName evidence="10">Carbohydrate ABC transporter permease</fullName>
    </submittedName>
</protein>
<feature type="transmembrane region" description="Helical" evidence="7">
    <location>
        <begin position="273"/>
        <end position="292"/>
    </location>
</feature>
<proteinExistence type="inferred from homology"/>
<evidence type="ECO:0000256" key="2">
    <source>
        <dbReference type="ARBA" id="ARBA00022448"/>
    </source>
</evidence>
<dbReference type="PROSITE" id="PS50928">
    <property type="entry name" value="ABC_TM1"/>
    <property type="match status" value="1"/>
</dbReference>
<gene>
    <name evidence="10" type="ORF">GCM10009843_30210</name>
</gene>
<feature type="transmembrane region" description="Helical" evidence="7">
    <location>
        <begin position="135"/>
        <end position="156"/>
    </location>
</feature>
<dbReference type="EMBL" id="BAAAQQ010000013">
    <property type="protein sequence ID" value="GAA2129048.1"/>
    <property type="molecule type" value="Genomic_DNA"/>
</dbReference>
<dbReference type="PANTHER" id="PTHR43744:SF4">
    <property type="entry name" value="OSMOPROTECTIVE COMPOUNDS UPTAKE PERMEASE PROTEIN GGTD"/>
    <property type="match status" value="1"/>
</dbReference>
<dbReference type="Proteomes" id="UP001500575">
    <property type="component" value="Unassembled WGS sequence"/>
</dbReference>
<evidence type="ECO:0000256" key="4">
    <source>
        <dbReference type="ARBA" id="ARBA00022692"/>
    </source>
</evidence>
<evidence type="ECO:0000256" key="3">
    <source>
        <dbReference type="ARBA" id="ARBA00022475"/>
    </source>
</evidence>
<keyword evidence="5 7" id="KW-1133">Transmembrane helix</keyword>
<organism evidence="10 11">
    <name type="scientific">Nocardioides bigeumensis</name>
    <dbReference type="NCBI Taxonomy" id="433657"/>
    <lineage>
        <taxon>Bacteria</taxon>
        <taxon>Bacillati</taxon>
        <taxon>Actinomycetota</taxon>
        <taxon>Actinomycetes</taxon>
        <taxon>Propionibacteriales</taxon>
        <taxon>Nocardioidaceae</taxon>
        <taxon>Nocardioides</taxon>
    </lineage>
</organism>
<feature type="transmembrane region" description="Helical" evidence="7">
    <location>
        <begin position="37"/>
        <end position="59"/>
    </location>
</feature>
<evidence type="ECO:0000313" key="10">
    <source>
        <dbReference type="EMBL" id="GAA2129048.1"/>
    </source>
</evidence>
<feature type="domain" description="ABC transmembrane type-1" evidence="9">
    <location>
        <begin position="100"/>
        <end position="292"/>
    </location>
</feature>
<dbReference type="PANTHER" id="PTHR43744">
    <property type="entry name" value="ABC TRANSPORTER PERMEASE PROTEIN MG189-RELATED-RELATED"/>
    <property type="match status" value="1"/>
</dbReference>